<dbReference type="CDD" id="cd22157">
    <property type="entry name" value="F-box_AtFBW1-like"/>
    <property type="match status" value="1"/>
</dbReference>
<evidence type="ECO:0000259" key="1">
    <source>
        <dbReference type="PROSITE" id="PS50181"/>
    </source>
</evidence>
<dbReference type="STRING" id="63057.A0A2P5EHF4"/>
<proteinExistence type="predicted"/>
<dbReference type="InterPro" id="IPR036047">
    <property type="entry name" value="F-box-like_dom_sf"/>
</dbReference>
<dbReference type="Proteomes" id="UP000237000">
    <property type="component" value="Unassembled WGS sequence"/>
</dbReference>
<dbReference type="PANTHER" id="PTHR31672">
    <property type="entry name" value="BNACNNG10540D PROTEIN"/>
    <property type="match status" value="1"/>
</dbReference>
<protein>
    <submittedName>
        <fullName evidence="2">F-box domain containing protein</fullName>
    </submittedName>
</protein>
<keyword evidence="3" id="KW-1185">Reference proteome</keyword>
<reference evidence="3" key="1">
    <citation type="submission" date="2016-06" db="EMBL/GenBank/DDBJ databases">
        <title>Parallel loss of symbiosis genes in relatives of nitrogen-fixing non-legume Parasponia.</title>
        <authorList>
            <person name="Van Velzen R."/>
            <person name="Holmer R."/>
            <person name="Bu F."/>
            <person name="Rutten L."/>
            <person name="Van Zeijl A."/>
            <person name="Liu W."/>
            <person name="Santuari L."/>
            <person name="Cao Q."/>
            <person name="Sharma T."/>
            <person name="Shen D."/>
            <person name="Roswanjaya Y."/>
            <person name="Wardhani T."/>
            <person name="Kalhor M.S."/>
            <person name="Jansen J."/>
            <person name="Van den Hoogen J."/>
            <person name="Gungor B."/>
            <person name="Hartog M."/>
            <person name="Hontelez J."/>
            <person name="Verver J."/>
            <person name="Yang W.-C."/>
            <person name="Schijlen E."/>
            <person name="Repin R."/>
            <person name="Schilthuizen M."/>
            <person name="Schranz E."/>
            <person name="Heidstra R."/>
            <person name="Miyata K."/>
            <person name="Fedorova E."/>
            <person name="Kohlen W."/>
            <person name="Bisseling T."/>
            <person name="Smit S."/>
            <person name="Geurts R."/>
        </authorList>
    </citation>
    <scope>NUCLEOTIDE SEQUENCE [LARGE SCALE GENOMIC DNA]</scope>
    <source>
        <strain evidence="3">cv. RG33-2</strain>
    </source>
</reference>
<dbReference type="Pfam" id="PF07734">
    <property type="entry name" value="FBA_1"/>
    <property type="match status" value="1"/>
</dbReference>
<accession>A0A2P5EHF4</accession>
<dbReference type="SUPFAM" id="SSF81383">
    <property type="entry name" value="F-box domain"/>
    <property type="match status" value="1"/>
</dbReference>
<dbReference type="Pfam" id="PF12937">
    <property type="entry name" value="F-box-like"/>
    <property type="match status" value="1"/>
</dbReference>
<dbReference type="InterPro" id="IPR001810">
    <property type="entry name" value="F-box_dom"/>
</dbReference>
<dbReference type="InterPro" id="IPR050796">
    <property type="entry name" value="SCF_F-box_component"/>
</dbReference>
<name>A0A2P5EHF4_TREOI</name>
<dbReference type="EMBL" id="JXTC01000154">
    <property type="protein sequence ID" value="PON84975.1"/>
    <property type="molecule type" value="Genomic_DNA"/>
</dbReference>
<evidence type="ECO:0000313" key="3">
    <source>
        <dbReference type="Proteomes" id="UP000237000"/>
    </source>
</evidence>
<dbReference type="AlphaFoldDB" id="A0A2P5EHF4"/>
<dbReference type="InterPro" id="IPR006527">
    <property type="entry name" value="F-box-assoc_dom_typ1"/>
</dbReference>
<dbReference type="InParanoid" id="A0A2P5EHF4"/>
<comment type="caution">
    <text evidence="2">The sequence shown here is derived from an EMBL/GenBank/DDBJ whole genome shotgun (WGS) entry which is preliminary data.</text>
</comment>
<dbReference type="SMART" id="SM00256">
    <property type="entry name" value="FBOX"/>
    <property type="match status" value="1"/>
</dbReference>
<dbReference type="PANTHER" id="PTHR31672:SF13">
    <property type="entry name" value="F-BOX PROTEIN CPR30-LIKE"/>
    <property type="match status" value="1"/>
</dbReference>
<dbReference type="Gene3D" id="1.20.1280.50">
    <property type="match status" value="1"/>
</dbReference>
<gene>
    <name evidence="2" type="ORF">TorRG33x02_192270</name>
</gene>
<organism evidence="2 3">
    <name type="scientific">Trema orientale</name>
    <name type="common">Charcoal tree</name>
    <name type="synonym">Celtis orientalis</name>
    <dbReference type="NCBI Taxonomy" id="63057"/>
    <lineage>
        <taxon>Eukaryota</taxon>
        <taxon>Viridiplantae</taxon>
        <taxon>Streptophyta</taxon>
        <taxon>Embryophyta</taxon>
        <taxon>Tracheophyta</taxon>
        <taxon>Spermatophyta</taxon>
        <taxon>Magnoliopsida</taxon>
        <taxon>eudicotyledons</taxon>
        <taxon>Gunneridae</taxon>
        <taxon>Pentapetalae</taxon>
        <taxon>rosids</taxon>
        <taxon>fabids</taxon>
        <taxon>Rosales</taxon>
        <taxon>Cannabaceae</taxon>
        <taxon>Trema</taxon>
    </lineage>
</organism>
<sequence length="392" mass="45566">MATKSTSLKKAVEILDLKQELLIIIFSKLSVTSLLRLKSVCKSWYTLITSPSFVTMHLNSKDRHKDYLGFITYGSNSIYISFFSYHTMEFSSSLRQHLNAKFVGFSKGLLCVVTKNEKSFYAINPATKEYKLLKEPNNHLAGHTAYGFVSACYGFAFDSKANDYKLVRVTIQNIAEVLTLKSNSWRSILMNDHSTSVMKRVWNLVDPWSKAVTKNALHWIVMDQKIKKFIIAFDIVNEEFRDIKIPGDIDQDYCSYHCSVLEDCLSVSILNTRPSVIENKIEVWMMKEYGVEGSWTKQYSFSAQNHYRNECIFNCMLRGIKGEWDSDDIFPLAEPMRPDFDEFFDLYKLPSHDTDKFFDLYKLFSHYGGFMFCFRESLIPIDRKEEDQFLLG</sequence>
<dbReference type="OrthoDB" id="1162346at2759"/>
<feature type="domain" description="F-box" evidence="1">
    <location>
        <begin position="11"/>
        <end position="58"/>
    </location>
</feature>
<dbReference type="PROSITE" id="PS50181">
    <property type="entry name" value="FBOX"/>
    <property type="match status" value="1"/>
</dbReference>
<evidence type="ECO:0000313" key="2">
    <source>
        <dbReference type="EMBL" id="PON84975.1"/>
    </source>
</evidence>